<protein>
    <recommendedName>
        <fullName evidence="2">Cbb3-type cytochrome c oxidase subunit CcoP N-terminal domain-containing protein</fullName>
    </recommendedName>
</protein>
<dbReference type="InterPro" id="IPR038414">
    <property type="entry name" value="CcoP_N_sf"/>
</dbReference>
<organism evidence="3 4">
    <name type="scientific">Desulfosarcina ovata subsp. sediminis</name>
    <dbReference type="NCBI Taxonomy" id="885957"/>
    <lineage>
        <taxon>Bacteria</taxon>
        <taxon>Pseudomonadati</taxon>
        <taxon>Thermodesulfobacteriota</taxon>
        <taxon>Desulfobacteria</taxon>
        <taxon>Desulfobacterales</taxon>
        <taxon>Desulfosarcinaceae</taxon>
        <taxon>Desulfosarcina</taxon>
    </lineage>
</organism>
<keyword evidence="1" id="KW-0812">Transmembrane</keyword>
<evidence type="ECO:0000259" key="2">
    <source>
        <dbReference type="Pfam" id="PF14715"/>
    </source>
</evidence>
<dbReference type="Gene3D" id="6.10.280.130">
    <property type="match status" value="1"/>
</dbReference>
<keyword evidence="1" id="KW-1133">Transmembrane helix</keyword>
<dbReference type="Proteomes" id="UP000425960">
    <property type="component" value="Chromosome"/>
</dbReference>
<proteinExistence type="predicted"/>
<feature type="domain" description="Cbb3-type cytochrome c oxidase subunit CcoP N-terminal" evidence="2">
    <location>
        <begin position="53"/>
        <end position="88"/>
    </location>
</feature>
<accession>A0A5K7ZNC3</accession>
<dbReference type="InterPro" id="IPR032858">
    <property type="entry name" value="CcoP_N"/>
</dbReference>
<evidence type="ECO:0000313" key="3">
    <source>
        <dbReference type="EMBL" id="BBO82846.1"/>
    </source>
</evidence>
<evidence type="ECO:0000256" key="1">
    <source>
        <dbReference type="SAM" id="Phobius"/>
    </source>
</evidence>
<dbReference type="EMBL" id="AP021876">
    <property type="protein sequence ID" value="BBO82846.1"/>
    <property type="molecule type" value="Genomic_DNA"/>
</dbReference>
<dbReference type="KEGG" id="dov:DSCO28_34120"/>
<feature type="transmembrane region" description="Helical" evidence="1">
    <location>
        <begin position="64"/>
        <end position="87"/>
    </location>
</feature>
<dbReference type="RefSeq" id="WP_155323197.1">
    <property type="nucleotide sequence ID" value="NZ_AP021876.1"/>
</dbReference>
<reference evidence="3 4" key="1">
    <citation type="submission" date="2019-11" db="EMBL/GenBank/DDBJ databases">
        <title>Comparative genomics of hydrocarbon-degrading Desulfosarcina strains.</title>
        <authorList>
            <person name="Watanabe M."/>
            <person name="Kojima H."/>
            <person name="Fukui M."/>
        </authorList>
    </citation>
    <scope>NUCLEOTIDE SEQUENCE [LARGE SCALE GENOMIC DNA]</scope>
    <source>
        <strain evidence="3 4">28bB2T</strain>
    </source>
</reference>
<evidence type="ECO:0000313" key="4">
    <source>
        <dbReference type="Proteomes" id="UP000425960"/>
    </source>
</evidence>
<gene>
    <name evidence="3" type="ORF">DSCO28_34120</name>
</gene>
<name>A0A5K7ZNC3_9BACT</name>
<keyword evidence="1" id="KW-0472">Membrane</keyword>
<feature type="transmembrane region" description="Helical" evidence="1">
    <location>
        <begin position="12"/>
        <end position="35"/>
    </location>
</feature>
<dbReference type="AlphaFoldDB" id="A0A5K7ZNC3"/>
<sequence>MRFFHLLNFQHTMAWLFPTLIFMVIFGVALAFAHLHGRDSEASKKRITGRYADGIEERNAPYPLVMILIIAGTFIWGFFYIVMHGVLGVKI</sequence>
<dbReference type="Pfam" id="PF14715">
    <property type="entry name" value="FixP_N"/>
    <property type="match status" value="1"/>
</dbReference>